<dbReference type="Gene3D" id="3.30.40.10">
    <property type="entry name" value="Zinc/RING finger domain, C3HC4 (zinc finger)"/>
    <property type="match status" value="1"/>
</dbReference>
<dbReference type="Gene3D" id="3.30.160.60">
    <property type="entry name" value="Classic Zinc Finger"/>
    <property type="match status" value="1"/>
</dbReference>
<dbReference type="Pfam" id="PF00643">
    <property type="entry name" value="zf-B_box"/>
    <property type="match status" value="2"/>
</dbReference>
<dbReference type="GO" id="GO:0008270">
    <property type="term" value="F:zinc ion binding"/>
    <property type="evidence" value="ECO:0007669"/>
    <property type="project" value="UniProtKB-KW"/>
</dbReference>
<feature type="domain" description="B box-type" evidence="8">
    <location>
        <begin position="218"/>
        <end position="260"/>
    </location>
</feature>
<dbReference type="Pfam" id="PF01436">
    <property type="entry name" value="NHL"/>
    <property type="match status" value="1"/>
</dbReference>
<feature type="compositionally biased region" description="Polar residues" evidence="7">
    <location>
        <begin position="568"/>
        <end position="578"/>
    </location>
</feature>
<dbReference type="InterPro" id="IPR013083">
    <property type="entry name" value="Znf_RING/FYVE/PHD"/>
</dbReference>
<dbReference type="InterPro" id="IPR001841">
    <property type="entry name" value="Znf_RING"/>
</dbReference>
<evidence type="ECO:0000256" key="6">
    <source>
        <dbReference type="PROSITE-ProRule" id="PRU00024"/>
    </source>
</evidence>
<dbReference type="InterPro" id="IPR047153">
    <property type="entry name" value="TRIM45/56/19-like"/>
</dbReference>
<feature type="compositionally biased region" description="Pro residues" evidence="7">
    <location>
        <begin position="620"/>
        <end position="634"/>
    </location>
</feature>
<feature type="region of interest" description="Disordered" evidence="7">
    <location>
        <begin position="616"/>
        <end position="652"/>
    </location>
</feature>
<feature type="region of interest" description="Disordered" evidence="7">
    <location>
        <begin position="510"/>
        <end position="580"/>
    </location>
</feature>
<dbReference type="Proteomes" id="UP001328107">
    <property type="component" value="Unassembled WGS sequence"/>
</dbReference>
<comment type="caution">
    <text evidence="9">The sequence shown here is derived from an EMBL/GenBank/DDBJ whole genome shotgun (WGS) entry which is preliminary data.</text>
</comment>
<evidence type="ECO:0000256" key="7">
    <source>
        <dbReference type="SAM" id="MobiDB-lite"/>
    </source>
</evidence>
<keyword evidence="10" id="KW-1185">Reference proteome</keyword>
<feature type="region of interest" description="Disordered" evidence="7">
    <location>
        <begin position="55"/>
        <end position="94"/>
    </location>
</feature>
<organism evidence="9 10">
    <name type="scientific">Pristionchus mayeri</name>
    <dbReference type="NCBI Taxonomy" id="1317129"/>
    <lineage>
        <taxon>Eukaryota</taxon>
        <taxon>Metazoa</taxon>
        <taxon>Ecdysozoa</taxon>
        <taxon>Nematoda</taxon>
        <taxon>Chromadorea</taxon>
        <taxon>Rhabditida</taxon>
        <taxon>Rhabditina</taxon>
        <taxon>Diplogasteromorpha</taxon>
        <taxon>Diplogasteroidea</taxon>
        <taxon>Neodiplogasteridae</taxon>
        <taxon>Pristionchus</taxon>
    </lineage>
</organism>
<evidence type="ECO:0000256" key="4">
    <source>
        <dbReference type="ARBA" id="ARBA00022771"/>
    </source>
</evidence>
<dbReference type="PANTHER" id="PTHR25462:SF296">
    <property type="entry name" value="MEIOTIC P26, ISOFORM F"/>
    <property type="match status" value="1"/>
</dbReference>
<dbReference type="AlphaFoldDB" id="A0AAN5CFG0"/>
<keyword evidence="4 6" id="KW-0863">Zinc-finger</keyword>
<feature type="non-terminal residue" evidence="9">
    <location>
        <position position="1"/>
    </location>
</feature>
<dbReference type="InterPro" id="IPR001258">
    <property type="entry name" value="NHL_repeat"/>
</dbReference>
<dbReference type="CDD" id="cd16564">
    <property type="entry name" value="RING-HC_RNF222"/>
    <property type="match status" value="1"/>
</dbReference>
<keyword evidence="5" id="KW-0862">Zinc</keyword>
<dbReference type="SMART" id="SM00336">
    <property type="entry name" value="BBOX"/>
    <property type="match status" value="2"/>
</dbReference>
<feature type="domain" description="B box-type" evidence="8">
    <location>
        <begin position="272"/>
        <end position="312"/>
    </location>
</feature>
<keyword evidence="1" id="KW-0597">Phosphoprotein</keyword>
<dbReference type="SUPFAM" id="SSF63829">
    <property type="entry name" value="Calcium-dependent phosphotriesterase"/>
    <property type="match status" value="1"/>
</dbReference>
<dbReference type="InterPro" id="IPR027370">
    <property type="entry name" value="Znf-RING_euk"/>
</dbReference>
<dbReference type="InterPro" id="IPR017907">
    <property type="entry name" value="Znf_RING_CS"/>
</dbReference>
<reference evidence="10" key="1">
    <citation type="submission" date="2022-10" db="EMBL/GenBank/DDBJ databases">
        <title>Genome assembly of Pristionchus species.</title>
        <authorList>
            <person name="Yoshida K."/>
            <person name="Sommer R.J."/>
        </authorList>
    </citation>
    <scope>NUCLEOTIDE SEQUENCE [LARGE SCALE GENOMIC DNA]</scope>
    <source>
        <strain evidence="10">RS5460</strain>
    </source>
</reference>
<evidence type="ECO:0000256" key="5">
    <source>
        <dbReference type="ARBA" id="ARBA00022833"/>
    </source>
</evidence>
<gene>
    <name evidence="9" type="ORF">PMAYCL1PPCAC_14375</name>
</gene>
<dbReference type="SUPFAM" id="SSF57845">
    <property type="entry name" value="B-box zinc-binding domain"/>
    <property type="match status" value="1"/>
</dbReference>
<dbReference type="Gene3D" id="2.120.10.30">
    <property type="entry name" value="TolB, C-terminal domain"/>
    <property type="match status" value="1"/>
</dbReference>
<dbReference type="SMART" id="SM00184">
    <property type="entry name" value="RING"/>
    <property type="match status" value="1"/>
</dbReference>
<evidence type="ECO:0000259" key="8">
    <source>
        <dbReference type="PROSITE" id="PS50119"/>
    </source>
</evidence>
<evidence type="ECO:0000313" key="9">
    <source>
        <dbReference type="EMBL" id="GMR44180.1"/>
    </source>
</evidence>
<feature type="compositionally biased region" description="Basic and acidic residues" evidence="7">
    <location>
        <begin position="516"/>
        <end position="528"/>
    </location>
</feature>
<evidence type="ECO:0000256" key="2">
    <source>
        <dbReference type="ARBA" id="ARBA00022723"/>
    </source>
</evidence>
<keyword evidence="2" id="KW-0479">Metal-binding</keyword>
<accession>A0AAN5CFG0</accession>
<name>A0AAN5CFG0_9BILA</name>
<dbReference type="PROSITE" id="PS00518">
    <property type="entry name" value="ZF_RING_1"/>
    <property type="match status" value="1"/>
</dbReference>
<dbReference type="GO" id="GO:0061630">
    <property type="term" value="F:ubiquitin protein ligase activity"/>
    <property type="evidence" value="ECO:0007669"/>
    <property type="project" value="TreeGrafter"/>
</dbReference>
<dbReference type="Pfam" id="PF13445">
    <property type="entry name" value="zf-RING_UBOX"/>
    <property type="match status" value="1"/>
</dbReference>
<dbReference type="EMBL" id="BTRK01000003">
    <property type="protein sequence ID" value="GMR44180.1"/>
    <property type="molecule type" value="Genomic_DNA"/>
</dbReference>
<keyword evidence="3" id="KW-0677">Repeat</keyword>
<dbReference type="InterPro" id="IPR000315">
    <property type="entry name" value="Znf_B-box"/>
</dbReference>
<evidence type="ECO:0000313" key="10">
    <source>
        <dbReference type="Proteomes" id="UP001328107"/>
    </source>
</evidence>
<dbReference type="GO" id="GO:0005654">
    <property type="term" value="C:nucleoplasm"/>
    <property type="evidence" value="ECO:0007669"/>
    <property type="project" value="TreeGrafter"/>
</dbReference>
<dbReference type="InterPro" id="IPR011042">
    <property type="entry name" value="6-blade_b-propeller_TolB-like"/>
</dbReference>
<proteinExistence type="predicted"/>
<feature type="compositionally biased region" description="Gly residues" evidence="7">
    <location>
        <begin position="544"/>
        <end position="556"/>
    </location>
</feature>
<sequence length="1092" mass="115937">DEAKREASSFLRDFDYNLFGRSEAVRKASQSSGFLETGGLSDSRFAAELADIPSLMSGTGDSRESPLHRSGSRAPGSGANSTRASSAAIGRLDSGASSPLLQTEMMPEEDGCVCPYCHRDYRKPRVLDCLHSMCEDCIIAQLDGRRDKARELEKRAALTDCVLQEKANNDRPTPPGVIKCPTCSQESHVGNDIRFVHSMLIDFVRNAASGDAPVERNCRSCKSDLPAVAYCRQCGTDLCPNCLQAHKDMRMFEGHEVMSYEELEKAGRAGEVRRVLCPLHGLPYLVLCAGCEALACRNCLDADHLTHKIVDVTPVVVKAISSELIHQMDKVSRKWSIALESWHSEADRASTLMTHFENAKATIDLAYEEAARVLEASRLRKHQELEEARDRQEETIEEVYRKVDITQTRIDGAIKFANRLLDSANGVELLASRKKVLHQLNSLEHTMPSLHTESELRFAPVMKKTLEATFRNAVGDIISQALPSSVSAMSLDGMSSNTITRVSAAESEWAGVNGMKDGRGDEGGRREGAGAGAGDQRERRGEDGVGGVIGGGGGRSEMGRGEGRSTERPSSLAASTITPIGGERAARAKAGVAGGVGMSTPGVQAAAVAAAFGAGGWPPSSNPPELPSPSPPKEPASLGAGSGGGGPAVSQAVTLPPQTSAAAVVVMQQLQQAAAAASAAASTPTPTGAGLPPPWAAALAANPAAAADPRIAAAVLQAAGAFPGAGANPVAAAAAAKQLQMAMFLQQQQQQHGNLALRQFGAAAAVADAHILRQMLASNAAAAAAGSDQAILAAGLGKNVHEIKLAFAHGTGSAGNSLRELHSPGGFAVAENDEILIADTNNHRIVVITPAMPWKFGRPGQEDGQLCFPRRVVAMKGFETARYVVIDKAVDNKSRAQLFGATGEFIRRINLTAVVPKGGIEVWAATSTPTGHLVMVDQSSVIYTLDIKEAQPRVVNWVDASNHLMEASDVAVHEKSIYVTDFRGHGVHVFSHEGTYLRKIGEPSHTPFPIGIDVARSGELLIAHTHGNKLTIVCYSPEGALQHQFVNCDFRVRVEQMSRCAALRCTSTGHIVTLSKHAHTLYGFRRILAPRT</sequence>
<protein>
    <recommendedName>
        <fullName evidence="8">B box-type domain-containing protein</fullName>
    </recommendedName>
</protein>
<dbReference type="PANTHER" id="PTHR25462">
    <property type="entry name" value="BONUS, ISOFORM C-RELATED"/>
    <property type="match status" value="1"/>
</dbReference>
<feature type="compositionally biased region" description="Basic and acidic residues" evidence="7">
    <location>
        <begin position="557"/>
        <end position="567"/>
    </location>
</feature>
<evidence type="ECO:0000256" key="1">
    <source>
        <dbReference type="ARBA" id="ARBA00022553"/>
    </source>
</evidence>
<evidence type="ECO:0000256" key="3">
    <source>
        <dbReference type="ARBA" id="ARBA00022737"/>
    </source>
</evidence>
<dbReference type="SUPFAM" id="SSF57850">
    <property type="entry name" value="RING/U-box"/>
    <property type="match status" value="1"/>
</dbReference>
<dbReference type="PROSITE" id="PS50119">
    <property type="entry name" value="ZF_BBOX"/>
    <property type="match status" value="2"/>
</dbReference>